<evidence type="ECO:0000256" key="1">
    <source>
        <dbReference type="SAM" id="MobiDB-lite"/>
    </source>
</evidence>
<sequence length="146" mass="16441">MEKSSKSSSGLLGEEKSDVSGNKNSREKETDDESDGDKSSREEKIMKAMEINLVEKKKVMKVNVSNQMKKKKKILNPLQIMSKLLPMLNSTKSQHNLHGFPWAFAAVAFEAIPLIQRFAKNSSSERTIPRMIKWMAATPAYKIILG</sequence>
<organism evidence="2 3">
    <name type="scientific">Solanum bulbocastanum</name>
    <name type="common">Wild potato</name>
    <dbReference type="NCBI Taxonomy" id="147425"/>
    <lineage>
        <taxon>Eukaryota</taxon>
        <taxon>Viridiplantae</taxon>
        <taxon>Streptophyta</taxon>
        <taxon>Embryophyta</taxon>
        <taxon>Tracheophyta</taxon>
        <taxon>Spermatophyta</taxon>
        <taxon>Magnoliopsida</taxon>
        <taxon>eudicotyledons</taxon>
        <taxon>Gunneridae</taxon>
        <taxon>Pentapetalae</taxon>
        <taxon>asterids</taxon>
        <taxon>lamiids</taxon>
        <taxon>Solanales</taxon>
        <taxon>Solanaceae</taxon>
        <taxon>Solanoideae</taxon>
        <taxon>Solaneae</taxon>
        <taxon>Solanum</taxon>
    </lineage>
</organism>
<feature type="compositionally biased region" description="Basic and acidic residues" evidence="1">
    <location>
        <begin position="13"/>
        <end position="29"/>
    </location>
</feature>
<evidence type="ECO:0000313" key="3">
    <source>
        <dbReference type="Proteomes" id="UP001371456"/>
    </source>
</evidence>
<evidence type="ECO:0000313" key="2">
    <source>
        <dbReference type="EMBL" id="KAK6803459.1"/>
    </source>
</evidence>
<accession>A0AAN8YPX9</accession>
<feature type="compositionally biased region" description="Basic and acidic residues" evidence="1">
    <location>
        <begin position="36"/>
        <end position="45"/>
    </location>
</feature>
<dbReference type="Proteomes" id="UP001371456">
    <property type="component" value="Unassembled WGS sequence"/>
</dbReference>
<feature type="region of interest" description="Disordered" evidence="1">
    <location>
        <begin position="1"/>
        <end position="45"/>
    </location>
</feature>
<protein>
    <submittedName>
        <fullName evidence="2">Uncharacterized protein</fullName>
    </submittedName>
</protein>
<proteinExistence type="predicted"/>
<keyword evidence="3" id="KW-1185">Reference proteome</keyword>
<feature type="compositionally biased region" description="Low complexity" evidence="1">
    <location>
        <begin position="1"/>
        <end position="12"/>
    </location>
</feature>
<dbReference type="EMBL" id="JBANQN010000001">
    <property type="protein sequence ID" value="KAK6803459.1"/>
    <property type="molecule type" value="Genomic_DNA"/>
</dbReference>
<reference evidence="2 3" key="1">
    <citation type="submission" date="2024-02" db="EMBL/GenBank/DDBJ databases">
        <title>de novo genome assembly of Solanum bulbocastanum strain 11H21.</title>
        <authorList>
            <person name="Hosaka A.J."/>
        </authorList>
    </citation>
    <scope>NUCLEOTIDE SEQUENCE [LARGE SCALE GENOMIC DNA]</scope>
    <source>
        <tissue evidence="2">Young leaves</tissue>
    </source>
</reference>
<comment type="caution">
    <text evidence="2">The sequence shown here is derived from an EMBL/GenBank/DDBJ whole genome shotgun (WGS) entry which is preliminary data.</text>
</comment>
<dbReference type="AlphaFoldDB" id="A0AAN8YPX9"/>
<gene>
    <name evidence="2" type="ORF">RDI58_001243</name>
</gene>
<name>A0AAN8YPX9_SOLBU</name>